<organism evidence="1 2">
    <name type="scientific">Mesorhizobium argentiipisi</name>
    <dbReference type="NCBI Taxonomy" id="3015175"/>
    <lineage>
        <taxon>Bacteria</taxon>
        <taxon>Pseudomonadati</taxon>
        <taxon>Pseudomonadota</taxon>
        <taxon>Alphaproteobacteria</taxon>
        <taxon>Hyphomicrobiales</taxon>
        <taxon>Phyllobacteriaceae</taxon>
        <taxon>Mesorhizobium</taxon>
    </lineage>
</organism>
<gene>
    <name evidence="1" type="ORF">O7A05_32705</name>
</gene>
<evidence type="ECO:0000313" key="1">
    <source>
        <dbReference type="EMBL" id="MEI9406878.1"/>
    </source>
</evidence>
<accession>A0ABU8KPE2</accession>
<name>A0ABU8KPE2_9HYPH</name>
<reference evidence="1 2" key="1">
    <citation type="submission" date="2022-12" db="EMBL/GenBank/DDBJ databases">
        <authorList>
            <person name="Muema E."/>
        </authorList>
    </citation>
    <scope>NUCLEOTIDE SEQUENCE [LARGE SCALE GENOMIC DNA]</scope>
    <source>
        <strain evidence="2">1330</strain>
    </source>
</reference>
<proteinExistence type="predicted"/>
<evidence type="ECO:0000313" key="2">
    <source>
        <dbReference type="Proteomes" id="UP001366503"/>
    </source>
</evidence>
<dbReference type="EMBL" id="JAPYKO010000050">
    <property type="protein sequence ID" value="MEI9406878.1"/>
    <property type="molecule type" value="Genomic_DNA"/>
</dbReference>
<dbReference type="RefSeq" id="WP_337097487.1">
    <property type="nucleotide sequence ID" value="NZ_JAPYKO010000050.1"/>
</dbReference>
<keyword evidence="2" id="KW-1185">Reference proteome</keyword>
<protein>
    <submittedName>
        <fullName evidence="1">Uncharacterized protein</fullName>
    </submittedName>
</protein>
<sequence length="71" mass="8110">MHTQILESSDLEMLTRVLNHLCKQEGHRLDSDDAQNVAAKLVYLFQSGMVDEFDLMDTVAARSRENLRVFG</sequence>
<dbReference type="Proteomes" id="UP001366503">
    <property type="component" value="Unassembled WGS sequence"/>
</dbReference>
<comment type="caution">
    <text evidence="1">The sequence shown here is derived from an EMBL/GenBank/DDBJ whole genome shotgun (WGS) entry which is preliminary data.</text>
</comment>